<dbReference type="AlphaFoldDB" id="A0A9P9E0T2"/>
<dbReference type="Proteomes" id="UP000700596">
    <property type="component" value="Unassembled WGS sequence"/>
</dbReference>
<evidence type="ECO:0000313" key="3">
    <source>
        <dbReference type="Proteomes" id="UP000700596"/>
    </source>
</evidence>
<evidence type="ECO:0000313" key="2">
    <source>
        <dbReference type="EMBL" id="KAH7128662.1"/>
    </source>
</evidence>
<sequence length="158" mass="18048">MKLILLLTILTGLALAFPWPSSTNVKRGKTCDDCKKRYDNCNTLVRTQNTWCEQICRKYTCKLDRICEECNNGFYNCTALLRVPTIPINESEEHTPPTKNKRYESVNLPTFVAPVADEVPQGLKTDLCPESFTCDKEGETHKLIVTDNHFTIAQFKNQ</sequence>
<accession>A0A9P9E0T2</accession>
<organism evidence="2 3">
    <name type="scientific">Dendryphion nanum</name>
    <dbReference type="NCBI Taxonomy" id="256645"/>
    <lineage>
        <taxon>Eukaryota</taxon>
        <taxon>Fungi</taxon>
        <taxon>Dikarya</taxon>
        <taxon>Ascomycota</taxon>
        <taxon>Pezizomycotina</taxon>
        <taxon>Dothideomycetes</taxon>
        <taxon>Pleosporomycetidae</taxon>
        <taxon>Pleosporales</taxon>
        <taxon>Torulaceae</taxon>
        <taxon>Dendryphion</taxon>
    </lineage>
</organism>
<proteinExistence type="predicted"/>
<protein>
    <submittedName>
        <fullName evidence="2">Uncharacterized protein</fullName>
    </submittedName>
</protein>
<keyword evidence="1" id="KW-0732">Signal</keyword>
<reference evidence="2" key="1">
    <citation type="journal article" date="2021" name="Nat. Commun.">
        <title>Genetic determinants of endophytism in the Arabidopsis root mycobiome.</title>
        <authorList>
            <person name="Mesny F."/>
            <person name="Miyauchi S."/>
            <person name="Thiergart T."/>
            <person name="Pickel B."/>
            <person name="Atanasova L."/>
            <person name="Karlsson M."/>
            <person name="Huettel B."/>
            <person name="Barry K.W."/>
            <person name="Haridas S."/>
            <person name="Chen C."/>
            <person name="Bauer D."/>
            <person name="Andreopoulos W."/>
            <person name="Pangilinan J."/>
            <person name="LaButti K."/>
            <person name="Riley R."/>
            <person name="Lipzen A."/>
            <person name="Clum A."/>
            <person name="Drula E."/>
            <person name="Henrissat B."/>
            <person name="Kohler A."/>
            <person name="Grigoriev I.V."/>
            <person name="Martin F.M."/>
            <person name="Hacquard S."/>
        </authorList>
    </citation>
    <scope>NUCLEOTIDE SEQUENCE</scope>
    <source>
        <strain evidence="2">MPI-CAGE-CH-0243</strain>
    </source>
</reference>
<evidence type="ECO:0000256" key="1">
    <source>
        <dbReference type="SAM" id="SignalP"/>
    </source>
</evidence>
<name>A0A9P9E0T2_9PLEO</name>
<feature type="chain" id="PRO_5040504022" evidence="1">
    <location>
        <begin position="17"/>
        <end position="158"/>
    </location>
</feature>
<gene>
    <name evidence="2" type="ORF">B0J11DRAFT_613812</name>
</gene>
<comment type="caution">
    <text evidence="2">The sequence shown here is derived from an EMBL/GenBank/DDBJ whole genome shotgun (WGS) entry which is preliminary data.</text>
</comment>
<feature type="signal peptide" evidence="1">
    <location>
        <begin position="1"/>
        <end position="16"/>
    </location>
</feature>
<dbReference type="EMBL" id="JAGMWT010000005">
    <property type="protein sequence ID" value="KAH7128662.1"/>
    <property type="molecule type" value="Genomic_DNA"/>
</dbReference>
<keyword evidence="3" id="KW-1185">Reference proteome</keyword>